<comment type="caution">
    <text evidence="1">The sequence shown here is derived from an EMBL/GenBank/DDBJ whole genome shotgun (WGS) entry which is preliminary data.</text>
</comment>
<sequence length="75" mass="9160">MFLNSFFNNFNYTNLANYLTLFDNKFRVTMLWIKCGNIKKKSALIKRFFVLQELIYGFYVDFEFKKTFMILMVLI</sequence>
<evidence type="ECO:0000313" key="2">
    <source>
        <dbReference type="Proteomes" id="UP000247345"/>
    </source>
</evidence>
<accession>A0A2P6C9N3</accession>
<dbReference type="EMBL" id="MSCK01000002">
    <property type="protein sequence ID" value="PQJ69630.1"/>
    <property type="molecule type" value="Genomic_DNA"/>
</dbReference>
<dbReference type="AlphaFoldDB" id="A0A2P6C9N3"/>
<evidence type="ECO:0000313" key="1">
    <source>
        <dbReference type="EMBL" id="PQJ69630.1"/>
    </source>
</evidence>
<proteinExistence type="predicted"/>
<protein>
    <submittedName>
        <fullName evidence="1">Uncharacterized protein</fullName>
    </submittedName>
</protein>
<reference evidence="1 2" key="1">
    <citation type="submission" date="2016-12" db="EMBL/GenBank/DDBJ databases">
        <title>Trade-off between light-utilization and light-protection in marine flavobacteria.</title>
        <authorList>
            <person name="Kumagai Y."/>
            <person name="Yoshizawa S."/>
            <person name="Kogure K."/>
            <person name="Iwasaki W."/>
        </authorList>
    </citation>
    <scope>NUCLEOTIDE SEQUENCE [LARGE SCALE GENOMIC DNA]</scope>
    <source>
        <strain evidence="1 2">KCTC 12100</strain>
    </source>
</reference>
<dbReference type="Proteomes" id="UP000247345">
    <property type="component" value="Unassembled WGS sequence"/>
</dbReference>
<gene>
    <name evidence="1" type="ORF">BTO14_16685</name>
</gene>
<name>A0A2P6C9N3_9FLAO</name>
<keyword evidence="2" id="KW-1185">Reference proteome</keyword>
<organism evidence="1 2">
    <name type="scientific">Polaribacter butkevichii</name>
    <dbReference type="NCBI Taxonomy" id="218490"/>
    <lineage>
        <taxon>Bacteria</taxon>
        <taxon>Pseudomonadati</taxon>
        <taxon>Bacteroidota</taxon>
        <taxon>Flavobacteriia</taxon>
        <taxon>Flavobacteriales</taxon>
        <taxon>Flavobacteriaceae</taxon>
    </lineage>
</organism>